<sequence length="82" mass="8838">MVLVQDLLHPSPASEAQQHKLKTLVQSPRSYFMDVKCQGCLNITTVFSHAQTAVTCDGCSTVLCTPTGGKAKLTEGCATRRK</sequence>
<keyword evidence="5" id="KW-0863">Zinc-finger</keyword>
<dbReference type="GO" id="GO:0008270">
    <property type="term" value="F:zinc ion binding"/>
    <property type="evidence" value="ECO:0007669"/>
    <property type="project" value="UniProtKB-KW"/>
</dbReference>
<keyword evidence="3 5" id="KW-0689">Ribosomal protein</keyword>
<keyword evidence="5" id="KW-0479">Metal-binding</keyword>
<dbReference type="PANTHER" id="PTHR11594">
    <property type="entry name" value="40S RIBOSOMAL PROTEIN S27"/>
    <property type="match status" value="1"/>
</dbReference>
<dbReference type="Gene3D" id="2.20.25.100">
    <property type="entry name" value="Zn-binding ribosomal proteins"/>
    <property type="match status" value="1"/>
</dbReference>
<evidence type="ECO:0000313" key="7">
    <source>
        <dbReference type="Proteomes" id="UP000094285"/>
    </source>
</evidence>
<evidence type="ECO:0000313" key="6">
    <source>
        <dbReference type="EMBL" id="ODV76966.1"/>
    </source>
</evidence>
<protein>
    <recommendedName>
        <fullName evidence="5">40S ribosomal protein S27</fullName>
    </recommendedName>
</protein>
<dbReference type="GO" id="GO:0006412">
    <property type="term" value="P:translation"/>
    <property type="evidence" value="ECO:0007669"/>
    <property type="project" value="InterPro"/>
</dbReference>
<dbReference type="Pfam" id="PF01667">
    <property type="entry name" value="Ribosomal_S27e"/>
    <property type="match status" value="1"/>
</dbReference>
<evidence type="ECO:0000256" key="4">
    <source>
        <dbReference type="ARBA" id="ARBA00023274"/>
    </source>
</evidence>
<name>A0A1E4SBX6_9ASCO</name>
<dbReference type="InterPro" id="IPR000592">
    <property type="entry name" value="Ribosomal_eS27"/>
</dbReference>
<evidence type="ECO:0000256" key="1">
    <source>
        <dbReference type="ARBA" id="ARBA00010919"/>
    </source>
</evidence>
<comment type="similarity">
    <text evidence="1 5">Belongs to the eukaryotic ribosomal protein eS27 family.</text>
</comment>
<comment type="cofactor">
    <cofactor evidence="5">
        <name>Zn(2+)</name>
        <dbReference type="ChEBI" id="CHEBI:29105"/>
    </cofactor>
    <text evidence="5">Binds 1 zinc ion per subunit.</text>
</comment>
<dbReference type="InterPro" id="IPR023407">
    <property type="entry name" value="Ribosomal_eS27_Zn-bd_dom_sf"/>
</dbReference>
<dbReference type="SUPFAM" id="SSF57829">
    <property type="entry name" value="Zn-binding ribosomal proteins"/>
    <property type="match status" value="1"/>
</dbReference>
<dbReference type="GO" id="GO:0003735">
    <property type="term" value="F:structural constituent of ribosome"/>
    <property type="evidence" value="ECO:0007669"/>
    <property type="project" value="InterPro"/>
</dbReference>
<dbReference type="AlphaFoldDB" id="A0A1E4SBX6"/>
<dbReference type="GeneID" id="30986051"/>
<evidence type="ECO:0000256" key="2">
    <source>
        <dbReference type="ARBA" id="ARBA00022833"/>
    </source>
</evidence>
<dbReference type="HAMAP" id="MF_00371">
    <property type="entry name" value="Ribosomal_eS27"/>
    <property type="match status" value="1"/>
</dbReference>
<keyword evidence="2 5" id="KW-0862">Zinc</keyword>
<dbReference type="RefSeq" id="XP_020062088.1">
    <property type="nucleotide sequence ID" value="XM_020211915.1"/>
</dbReference>
<dbReference type="EMBL" id="KV453916">
    <property type="protein sequence ID" value="ODV76966.1"/>
    <property type="molecule type" value="Genomic_DNA"/>
</dbReference>
<reference evidence="7" key="1">
    <citation type="submission" date="2016-05" db="EMBL/GenBank/DDBJ databases">
        <title>Comparative genomics of biotechnologically important yeasts.</title>
        <authorList>
            <consortium name="DOE Joint Genome Institute"/>
            <person name="Riley R."/>
            <person name="Haridas S."/>
            <person name="Wolfe K.H."/>
            <person name="Lopes M.R."/>
            <person name="Hittinger C.T."/>
            <person name="Goker M."/>
            <person name="Salamov A."/>
            <person name="Wisecaver J."/>
            <person name="Long T.M."/>
            <person name="Aerts A.L."/>
            <person name="Barry K."/>
            <person name="Choi C."/>
            <person name="Clum A."/>
            <person name="Coughlan A.Y."/>
            <person name="Deshpande S."/>
            <person name="Douglass A.P."/>
            <person name="Hanson S.J."/>
            <person name="Klenk H.-P."/>
            <person name="Labutti K."/>
            <person name="Lapidus A."/>
            <person name="Lindquist E."/>
            <person name="Lipzen A."/>
            <person name="Meier-Kolthoff J.P."/>
            <person name="Ohm R.A."/>
            <person name="Otillar R.P."/>
            <person name="Pangilinan J."/>
            <person name="Peng Y."/>
            <person name="Rokas A."/>
            <person name="Rosa C.A."/>
            <person name="Scheuner C."/>
            <person name="Sibirny A.A."/>
            <person name="Slot J.C."/>
            <person name="Stielow J.B."/>
            <person name="Sun H."/>
            <person name="Kurtzman C.P."/>
            <person name="Blackwell M."/>
            <person name="Grigoriev I.V."/>
            <person name="Jeffries T.W."/>
        </authorList>
    </citation>
    <scope>NUCLEOTIDE SEQUENCE [LARGE SCALE GENOMIC DNA]</scope>
    <source>
        <strain evidence="7">NRRL Y-17324</strain>
    </source>
</reference>
<evidence type="ECO:0000256" key="3">
    <source>
        <dbReference type="ARBA" id="ARBA00022980"/>
    </source>
</evidence>
<gene>
    <name evidence="6" type="ORF">CANTADRAFT_92117</name>
</gene>
<keyword evidence="4 5" id="KW-0687">Ribonucleoprotein</keyword>
<dbReference type="PROSITE" id="PS01168">
    <property type="entry name" value="RIBOSOMAL_S27E"/>
    <property type="match status" value="1"/>
</dbReference>
<proteinExistence type="inferred from homology"/>
<dbReference type="STRING" id="984487.A0A1E4SBX6"/>
<accession>A0A1E4SBX6</accession>
<dbReference type="OrthoDB" id="5567124at2759"/>
<dbReference type="InterPro" id="IPR011332">
    <property type="entry name" value="Ribosomal_zn-bd"/>
</dbReference>
<evidence type="ECO:0000256" key="5">
    <source>
        <dbReference type="RuleBase" id="RU000671"/>
    </source>
</evidence>
<keyword evidence="7" id="KW-1185">Reference proteome</keyword>
<dbReference type="FunFam" id="2.20.25.100:FF:000001">
    <property type="entry name" value="40S ribosomal protein S27"/>
    <property type="match status" value="1"/>
</dbReference>
<dbReference type="Proteomes" id="UP000094285">
    <property type="component" value="Unassembled WGS sequence"/>
</dbReference>
<dbReference type="GO" id="GO:0022627">
    <property type="term" value="C:cytosolic small ribosomal subunit"/>
    <property type="evidence" value="ECO:0007669"/>
    <property type="project" value="UniProtKB-ARBA"/>
</dbReference>
<organism evidence="6 7">
    <name type="scientific">Suhomyces tanzawaensis NRRL Y-17324</name>
    <dbReference type="NCBI Taxonomy" id="984487"/>
    <lineage>
        <taxon>Eukaryota</taxon>
        <taxon>Fungi</taxon>
        <taxon>Dikarya</taxon>
        <taxon>Ascomycota</taxon>
        <taxon>Saccharomycotina</taxon>
        <taxon>Pichiomycetes</taxon>
        <taxon>Debaryomycetaceae</taxon>
        <taxon>Suhomyces</taxon>
    </lineage>
</organism>